<evidence type="ECO:0000313" key="1">
    <source>
        <dbReference type="EMBL" id="MBS7232947.1"/>
    </source>
</evidence>
<reference evidence="1 2" key="1">
    <citation type="journal article" date="2018" name="Int. J. Syst. Evol. Microbiol.">
        <title>Flavobacterium chryseum sp. nov. and Flavobacterium psychroterrae sp. nov., novel environmental bacteria isolated from Antarctica.</title>
        <authorList>
            <person name="Kralova S."/>
            <person name="Svec P."/>
            <person name="Busse H.J."/>
            <person name="Stankova E."/>
            <person name="Vaczi P."/>
            <person name="Sedlacek I."/>
        </authorList>
    </citation>
    <scope>NUCLEOTIDE SEQUENCE [LARGE SCALE GENOMIC DNA]</scope>
    <source>
        <strain evidence="1 2">CCM 8827</strain>
    </source>
</reference>
<proteinExistence type="predicted"/>
<evidence type="ECO:0000313" key="2">
    <source>
        <dbReference type="Proteomes" id="UP000722625"/>
    </source>
</evidence>
<organism evidence="1 2">
    <name type="scientific">Flavobacterium psychroterrae</name>
    <dbReference type="NCBI Taxonomy" id="2133767"/>
    <lineage>
        <taxon>Bacteria</taxon>
        <taxon>Pseudomonadati</taxon>
        <taxon>Bacteroidota</taxon>
        <taxon>Flavobacteriia</taxon>
        <taxon>Flavobacteriales</taxon>
        <taxon>Flavobacteriaceae</taxon>
        <taxon>Flavobacterium</taxon>
    </lineage>
</organism>
<keyword evidence="2" id="KW-1185">Reference proteome</keyword>
<evidence type="ECO:0008006" key="3">
    <source>
        <dbReference type="Google" id="ProtNLM"/>
    </source>
</evidence>
<name>A0ABS5PF66_9FLAO</name>
<comment type="caution">
    <text evidence="1">The sequence shown here is derived from an EMBL/GenBank/DDBJ whole genome shotgun (WGS) entry which is preliminary data.</text>
</comment>
<dbReference type="EMBL" id="JAGYVZ010000019">
    <property type="protein sequence ID" value="MBS7232947.1"/>
    <property type="molecule type" value="Genomic_DNA"/>
</dbReference>
<sequence length="98" mass="11840">MFLNIILLLFLASCDKKEPIEVKQITSKEFVTIEDNYMDRHLIKDSVRMSIPLKFEININSTKVKYITWNYRVDNKFLDKDYFDYEVFSNEDKTKPIF</sequence>
<protein>
    <recommendedName>
        <fullName evidence="3">Lipoprotein</fullName>
    </recommendedName>
</protein>
<dbReference type="Proteomes" id="UP000722625">
    <property type="component" value="Unassembled WGS sequence"/>
</dbReference>
<gene>
    <name evidence="1" type="ORF">KHA90_18155</name>
</gene>
<accession>A0ABS5PF66</accession>
<dbReference type="RefSeq" id="WP_213304118.1">
    <property type="nucleotide sequence ID" value="NZ_JAGYVZ010000019.1"/>
</dbReference>